<dbReference type="Proteomes" id="UP000198885">
    <property type="component" value="Unassembled WGS sequence"/>
</dbReference>
<dbReference type="Pfam" id="PF01636">
    <property type="entry name" value="APH"/>
    <property type="match status" value="1"/>
</dbReference>
<dbReference type="STRING" id="641238.SAMN04490244_11837"/>
<proteinExistence type="predicted"/>
<keyword evidence="3" id="KW-1185">Reference proteome</keyword>
<dbReference type="GO" id="GO:0016740">
    <property type="term" value="F:transferase activity"/>
    <property type="evidence" value="ECO:0007669"/>
    <property type="project" value="UniProtKB-KW"/>
</dbReference>
<dbReference type="RefSeq" id="WP_092696276.1">
    <property type="nucleotide sequence ID" value="NZ_FOGU01000018.1"/>
</dbReference>
<dbReference type="InterPro" id="IPR011009">
    <property type="entry name" value="Kinase-like_dom_sf"/>
</dbReference>
<name>A0A1H9X4Y0_9RHOB</name>
<keyword evidence="2" id="KW-0808">Transferase</keyword>
<evidence type="ECO:0000259" key="1">
    <source>
        <dbReference type="Pfam" id="PF01636"/>
    </source>
</evidence>
<accession>A0A1H9X4Y0</accession>
<dbReference type="OrthoDB" id="7334546at2"/>
<protein>
    <submittedName>
        <fullName evidence="2">Phosphotransferase enzyme family protein</fullName>
    </submittedName>
</protein>
<dbReference type="SUPFAM" id="SSF56112">
    <property type="entry name" value="Protein kinase-like (PK-like)"/>
    <property type="match status" value="1"/>
</dbReference>
<dbReference type="InterPro" id="IPR002575">
    <property type="entry name" value="Aminoglycoside_PTrfase"/>
</dbReference>
<reference evidence="2 3" key="1">
    <citation type="submission" date="2016-10" db="EMBL/GenBank/DDBJ databases">
        <authorList>
            <person name="de Groot N.N."/>
        </authorList>
    </citation>
    <scope>NUCLEOTIDE SEQUENCE [LARGE SCALE GENOMIC DNA]</scope>
    <source>
        <strain evidence="2 3">DSM 23042</strain>
    </source>
</reference>
<evidence type="ECO:0000313" key="2">
    <source>
        <dbReference type="EMBL" id="SES41256.1"/>
    </source>
</evidence>
<sequence length="297" mass="31080">MTGPLSRHIKRKTGLPSRLAPALERAGLLTGAPEWQPLSGGRTNHVWRIAQPDGDVVCKLSPRNAGPPLFPNVPTAEAVALYSLAGSGLAPRPLGRLTADEGPCLVYRHVPGEPWSGGAAAPVAAALARLHRRHPPAGLRRVGATAADLRDMADAILETLPPEPRLTALRPDLPHDPTGGPQAFLHGDPVPANIIAAETGAVLIDWQSAACGDPVHDLALFLSPGLQTVYLGAPLPGAEVAAFRTAYGDAAALERLDRRAPLHAYLVAAHCHWRVVNGDAGYAAGLEAELARLERGG</sequence>
<evidence type="ECO:0000313" key="3">
    <source>
        <dbReference type="Proteomes" id="UP000198885"/>
    </source>
</evidence>
<gene>
    <name evidence="2" type="ORF">SAMN04490244_11837</name>
</gene>
<feature type="domain" description="Aminoglycoside phosphotransferase" evidence="1">
    <location>
        <begin position="34"/>
        <end position="256"/>
    </location>
</feature>
<organism evidence="2 3">
    <name type="scientific">Tranquillimonas rosea</name>
    <dbReference type="NCBI Taxonomy" id="641238"/>
    <lineage>
        <taxon>Bacteria</taxon>
        <taxon>Pseudomonadati</taxon>
        <taxon>Pseudomonadota</taxon>
        <taxon>Alphaproteobacteria</taxon>
        <taxon>Rhodobacterales</taxon>
        <taxon>Roseobacteraceae</taxon>
        <taxon>Tranquillimonas</taxon>
    </lineage>
</organism>
<dbReference type="EMBL" id="FOGU01000018">
    <property type="protein sequence ID" value="SES41256.1"/>
    <property type="molecule type" value="Genomic_DNA"/>
</dbReference>
<dbReference type="Gene3D" id="3.90.1200.10">
    <property type="match status" value="1"/>
</dbReference>
<dbReference type="AlphaFoldDB" id="A0A1H9X4Y0"/>